<reference evidence="2" key="2">
    <citation type="submission" date="2021-01" db="UniProtKB">
        <authorList>
            <consortium name="EnsemblMetazoa"/>
        </authorList>
    </citation>
    <scope>IDENTIFICATION</scope>
</reference>
<dbReference type="GeneID" id="105439830"/>
<evidence type="ECO:0000256" key="1">
    <source>
        <dbReference type="SAM" id="MobiDB-lite"/>
    </source>
</evidence>
<accession>A0A7M7NFX5</accession>
<dbReference type="KEGG" id="spu:105439830"/>
<reference evidence="3" key="1">
    <citation type="submission" date="2015-02" db="EMBL/GenBank/DDBJ databases">
        <title>Genome sequencing for Strongylocentrotus purpuratus.</title>
        <authorList>
            <person name="Murali S."/>
            <person name="Liu Y."/>
            <person name="Vee V."/>
            <person name="English A."/>
            <person name="Wang M."/>
            <person name="Skinner E."/>
            <person name="Han Y."/>
            <person name="Muzny D.M."/>
            <person name="Worley K.C."/>
            <person name="Gibbs R.A."/>
        </authorList>
    </citation>
    <scope>NUCLEOTIDE SEQUENCE</scope>
</reference>
<protein>
    <submittedName>
        <fullName evidence="2">Uncharacterized protein</fullName>
    </submittedName>
</protein>
<keyword evidence="4" id="KW-0002">3D-structure</keyword>
<feature type="compositionally biased region" description="Basic and acidic residues" evidence="1">
    <location>
        <begin position="42"/>
        <end position="66"/>
    </location>
</feature>
<dbReference type="EnsemblMetazoa" id="XM_030979965">
    <property type="protein sequence ID" value="XP_030835825"/>
    <property type="gene ID" value="LOC105439830"/>
</dbReference>
<dbReference type="RefSeq" id="XP_030835825.1">
    <property type="nucleotide sequence ID" value="XM_030979965.1"/>
</dbReference>
<organism evidence="2 3">
    <name type="scientific">Strongylocentrotus purpuratus</name>
    <name type="common">Purple sea urchin</name>
    <dbReference type="NCBI Taxonomy" id="7668"/>
    <lineage>
        <taxon>Eukaryota</taxon>
        <taxon>Metazoa</taxon>
        <taxon>Echinodermata</taxon>
        <taxon>Eleutherozoa</taxon>
        <taxon>Echinozoa</taxon>
        <taxon>Echinoidea</taxon>
        <taxon>Euechinoidea</taxon>
        <taxon>Echinacea</taxon>
        <taxon>Camarodonta</taxon>
        <taxon>Echinidea</taxon>
        <taxon>Strongylocentrotidae</taxon>
        <taxon>Strongylocentrotus</taxon>
    </lineage>
</organism>
<name>A0A7M7NFX5_STRPU</name>
<sequence>MSQQQYHWEALRKQRVIDRRLAAMKKMTDEERQMEELSTEGMARDELQSRQMDHAKRRELAEQIQHRDRRGIRNSYKEREQTIQKLVSERTWHDNLIAKMDQSEKDDLLKDLLRDHAQKSKTLRDRGVYRGDAKFFIDPQYN</sequence>
<reference evidence="4" key="3">
    <citation type="journal article" date="2023" name="Cell">
        <title>Structural specializations of the sperm tail.</title>
        <authorList>
            <person name="Leung M.R."/>
            <person name="Zeng J."/>
            <person name="Wang X."/>
            <person name="Roelofs M.C."/>
            <person name="Huang W."/>
            <person name="Zenezini Chiozzi R."/>
            <person name="Hevler J.F."/>
            <person name="Heck A.J.R."/>
            <person name="Dutcher S.K."/>
            <person name="Brown A."/>
            <person name="Zhang R."/>
            <person name="Zeev-Ben-Mordehai T."/>
        </authorList>
    </citation>
    <scope>STRUCTURE BY ELECTRON MICROSCOPY (3.30 ANGSTROMS)</scope>
</reference>
<dbReference type="Proteomes" id="UP000007110">
    <property type="component" value="Unassembled WGS sequence"/>
</dbReference>
<evidence type="ECO:0000313" key="3">
    <source>
        <dbReference type="Proteomes" id="UP000007110"/>
    </source>
</evidence>
<dbReference type="PDB" id="8SNB">
    <property type="method" value="EM"/>
    <property type="resolution" value="3.30 A"/>
    <property type="chains" value="1o/1p/1q/1r=1-142"/>
</dbReference>
<dbReference type="OrthoDB" id="10041821at2759"/>
<evidence type="ECO:0000313" key="2">
    <source>
        <dbReference type="EnsemblMetazoa" id="XP_030835825"/>
    </source>
</evidence>
<dbReference type="InParanoid" id="A0A7M7NFX5"/>
<dbReference type="OMA" id="RDHGLYR"/>
<dbReference type="EMDB" id="EMD-40619"/>
<proteinExistence type="evidence at protein level"/>
<evidence type="ECO:0007829" key="4">
    <source>
        <dbReference type="PDB" id="8SNB"/>
    </source>
</evidence>
<keyword evidence="3" id="KW-1185">Reference proteome</keyword>
<dbReference type="AlphaFoldDB" id="A0A7M7NFX5"/>
<feature type="region of interest" description="Disordered" evidence="1">
    <location>
        <begin position="28"/>
        <end position="79"/>
    </location>
</feature>